<proteinExistence type="predicted"/>
<name>U2Z584_9RHOB</name>
<dbReference type="RefSeq" id="WP_021694691.1">
    <property type="nucleotide sequence ID" value="NZ_BATB01000041.1"/>
</dbReference>
<dbReference type="OrthoDB" id="9846866at2"/>
<reference evidence="1" key="1">
    <citation type="journal article" date="2013" name="Genome Announc.">
        <title>Draft Genome Sequence of Loktanella cinnabarina LL-001T, Isolated from Deep-Sea Floor Sediment.</title>
        <authorList>
            <person name="Nishi S."/>
            <person name="Tsubouchi T."/>
            <person name="Takaki Y."/>
            <person name="Koyanagi R."/>
            <person name="Satoh N."/>
            <person name="Maruyama T."/>
            <person name="Hatada Y."/>
        </authorList>
    </citation>
    <scope>NUCLEOTIDE SEQUENCE [LARGE SCALE GENOMIC DNA]</scope>
    <source>
        <strain evidence="1">LL-001</strain>
    </source>
</reference>
<gene>
    <name evidence="1" type="ORF">MBELCI_2642</name>
</gene>
<dbReference type="Proteomes" id="UP000016566">
    <property type="component" value="Unassembled WGS sequence"/>
</dbReference>
<protein>
    <submittedName>
        <fullName evidence="1">Uncharacterized protein</fullName>
    </submittedName>
</protein>
<organism evidence="1 2">
    <name type="scientific">Limimaricola cinnabarinus LL-001</name>
    <dbReference type="NCBI Taxonomy" id="1337093"/>
    <lineage>
        <taxon>Bacteria</taxon>
        <taxon>Pseudomonadati</taxon>
        <taxon>Pseudomonadota</taxon>
        <taxon>Alphaproteobacteria</taxon>
        <taxon>Rhodobacterales</taxon>
        <taxon>Paracoccaceae</taxon>
        <taxon>Limimaricola</taxon>
    </lineage>
</organism>
<accession>U2Z584</accession>
<dbReference type="EMBL" id="BATB01000041">
    <property type="protein sequence ID" value="GAD56590.1"/>
    <property type="molecule type" value="Genomic_DNA"/>
</dbReference>
<dbReference type="AlphaFoldDB" id="U2Z584"/>
<evidence type="ECO:0000313" key="1">
    <source>
        <dbReference type="EMBL" id="GAD56590.1"/>
    </source>
</evidence>
<evidence type="ECO:0000313" key="2">
    <source>
        <dbReference type="Proteomes" id="UP000016566"/>
    </source>
</evidence>
<keyword evidence="2" id="KW-1185">Reference proteome</keyword>
<sequence length="196" mass="21033">MLTITPTFSYVSPLAPELPEQTTTGLHSLKGAVGGDLLGLILGHSAGPQYPGGSVSEYLCAIVATGDGRSCDGAFTSLKPGARAAVRALKTSWFRSHRPARSYLAQFGWTGLPCETMHFKNFTVGVAFRAGDDRGPGAITDIQVLMHAKPTQDVATQTLAELRGLFAFLRMINPHFQHYAFELPAPDELSLLKMAT</sequence>
<comment type="caution">
    <text evidence="1">The sequence shown here is derived from an EMBL/GenBank/DDBJ whole genome shotgun (WGS) entry which is preliminary data.</text>
</comment>